<gene>
    <name evidence="1" type="ORF">AVEN_71344_1</name>
</gene>
<protein>
    <submittedName>
        <fullName evidence="1">Uncharacterized protein</fullName>
    </submittedName>
</protein>
<name>A0A4Y2BKK4_ARAVE</name>
<sequence>MERLSDSDMIDHLAEEGFGGARHNKAFLLPRRNLHIKPVLSVSGFARIHRKFAKKLVRPWGLVVRLRLQDQRVQGSNPDSTEDPPCMGPVAHYSILRGSNVFPLVWCGSYERERQLRRRPDIRPRFEIARSVPK</sequence>
<dbReference type="AlphaFoldDB" id="A0A4Y2BKK4"/>
<organism evidence="1 2">
    <name type="scientific">Araneus ventricosus</name>
    <name type="common">Orbweaver spider</name>
    <name type="synonym">Epeira ventricosa</name>
    <dbReference type="NCBI Taxonomy" id="182803"/>
    <lineage>
        <taxon>Eukaryota</taxon>
        <taxon>Metazoa</taxon>
        <taxon>Ecdysozoa</taxon>
        <taxon>Arthropoda</taxon>
        <taxon>Chelicerata</taxon>
        <taxon>Arachnida</taxon>
        <taxon>Araneae</taxon>
        <taxon>Araneomorphae</taxon>
        <taxon>Entelegynae</taxon>
        <taxon>Araneoidea</taxon>
        <taxon>Araneidae</taxon>
        <taxon>Araneus</taxon>
    </lineage>
</organism>
<comment type="caution">
    <text evidence="1">The sequence shown here is derived from an EMBL/GenBank/DDBJ whole genome shotgun (WGS) entry which is preliminary data.</text>
</comment>
<keyword evidence="2" id="KW-1185">Reference proteome</keyword>
<dbReference type="Proteomes" id="UP000499080">
    <property type="component" value="Unassembled WGS sequence"/>
</dbReference>
<proteinExistence type="predicted"/>
<dbReference type="EMBL" id="BGPR01000081">
    <property type="protein sequence ID" value="GBL91694.1"/>
    <property type="molecule type" value="Genomic_DNA"/>
</dbReference>
<reference evidence="1 2" key="1">
    <citation type="journal article" date="2019" name="Sci. Rep.">
        <title>Orb-weaving spider Araneus ventricosus genome elucidates the spidroin gene catalogue.</title>
        <authorList>
            <person name="Kono N."/>
            <person name="Nakamura H."/>
            <person name="Ohtoshi R."/>
            <person name="Moran D.A.P."/>
            <person name="Shinohara A."/>
            <person name="Yoshida Y."/>
            <person name="Fujiwara M."/>
            <person name="Mori M."/>
            <person name="Tomita M."/>
            <person name="Arakawa K."/>
        </authorList>
    </citation>
    <scope>NUCLEOTIDE SEQUENCE [LARGE SCALE GENOMIC DNA]</scope>
</reference>
<evidence type="ECO:0000313" key="1">
    <source>
        <dbReference type="EMBL" id="GBL91694.1"/>
    </source>
</evidence>
<accession>A0A4Y2BKK4</accession>
<evidence type="ECO:0000313" key="2">
    <source>
        <dbReference type="Proteomes" id="UP000499080"/>
    </source>
</evidence>